<keyword evidence="2" id="KW-0812">Transmembrane</keyword>
<keyword evidence="1" id="KW-0732">Signal</keyword>
<organism evidence="3">
    <name type="scientific">marine sediment metagenome</name>
    <dbReference type="NCBI Taxonomy" id="412755"/>
    <lineage>
        <taxon>unclassified sequences</taxon>
        <taxon>metagenomes</taxon>
        <taxon>ecological metagenomes</taxon>
    </lineage>
</organism>
<evidence type="ECO:0000256" key="2">
    <source>
        <dbReference type="SAM" id="Phobius"/>
    </source>
</evidence>
<dbReference type="InterPro" id="IPR032675">
    <property type="entry name" value="LRR_dom_sf"/>
</dbReference>
<evidence type="ECO:0000313" key="3">
    <source>
        <dbReference type="EMBL" id="KKK94490.1"/>
    </source>
</evidence>
<keyword evidence="2" id="KW-1133">Transmembrane helix</keyword>
<dbReference type="AlphaFoldDB" id="A0A0F9A8I9"/>
<evidence type="ECO:0000256" key="1">
    <source>
        <dbReference type="ARBA" id="ARBA00022729"/>
    </source>
</evidence>
<dbReference type="InterPro" id="IPR001611">
    <property type="entry name" value="Leu-rich_rpt"/>
</dbReference>
<dbReference type="Gene3D" id="3.80.10.10">
    <property type="entry name" value="Ribonuclease Inhibitor"/>
    <property type="match status" value="1"/>
</dbReference>
<dbReference type="Pfam" id="PF13855">
    <property type="entry name" value="LRR_8"/>
    <property type="match status" value="1"/>
</dbReference>
<dbReference type="SUPFAM" id="SSF52058">
    <property type="entry name" value="L domain-like"/>
    <property type="match status" value="1"/>
</dbReference>
<gene>
    <name evidence="3" type="ORF">LCGC14_2682350</name>
</gene>
<keyword evidence="2" id="KW-0472">Membrane</keyword>
<sequence length="149" mass="15953">MFYLQLYLKLSVQTLVKLDECSMTKFFFRAIIVMSLIMLLATASFGAVSTDERNALIDLYALTNGGSWSDSSLWNGAVGTECTWYGVTCGGGGTTVTDLSLDSNNLVGGIPPAIGNLTGLTELFLSNNELVGSIPVEIGNLTNLTHLYL</sequence>
<protein>
    <recommendedName>
        <fullName evidence="4">Leucine-rich repeat-containing N-terminal plant-type domain-containing protein</fullName>
    </recommendedName>
</protein>
<proteinExistence type="predicted"/>
<evidence type="ECO:0008006" key="4">
    <source>
        <dbReference type="Google" id="ProtNLM"/>
    </source>
</evidence>
<name>A0A0F9A8I9_9ZZZZ</name>
<dbReference type="EMBL" id="LAZR01047317">
    <property type="protein sequence ID" value="KKK94490.1"/>
    <property type="molecule type" value="Genomic_DNA"/>
</dbReference>
<accession>A0A0F9A8I9</accession>
<dbReference type="PANTHER" id="PTHR47988">
    <property type="entry name" value="SOMATIC EMBRYOGENESIS RECEPTOR KINASE 1"/>
    <property type="match status" value="1"/>
</dbReference>
<feature type="non-terminal residue" evidence="3">
    <location>
        <position position="149"/>
    </location>
</feature>
<comment type="caution">
    <text evidence="3">The sequence shown here is derived from an EMBL/GenBank/DDBJ whole genome shotgun (WGS) entry which is preliminary data.</text>
</comment>
<reference evidence="3" key="1">
    <citation type="journal article" date="2015" name="Nature">
        <title>Complex archaea that bridge the gap between prokaryotes and eukaryotes.</title>
        <authorList>
            <person name="Spang A."/>
            <person name="Saw J.H."/>
            <person name="Jorgensen S.L."/>
            <person name="Zaremba-Niedzwiedzka K."/>
            <person name="Martijn J."/>
            <person name="Lind A.E."/>
            <person name="van Eijk R."/>
            <person name="Schleper C."/>
            <person name="Guy L."/>
            <person name="Ettema T.J."/>
        </authorList>
    </citation>
    <scope>NUCLEOTIDE SEQUENCE</scope>
</reference>
<feature type="transmembrane region" description="Helical" evidence="2">
    <location>
        <begin position="26"/>
        <end position="48"/>
    </location>
</feature>